<dbReference type="Gene3D" id="2.40.50.480">
    <property type="match status" value="1"/>
</dbReference>
<dbReference type="AlphaFoldDB" id="A0A1L8WL76"/>
<reference evidence="1 2" key="1">
    <citation type="submission" date="2014-12" db="EMBL/GenBank/DDBJ databases">
        <title>Draft genome sequences of 29 type strains of Enterococci.</title>
        <authorList>
            <person name="Zhong Z."/>
            <person name="Sun Z."/>
            <person name="Liu W."/>
            <person name="Zhang W."/>
            <person name="Zhang H."/>
        </authorList>
    </citation>
    <scope>NUCLEOTIDE SEQUENCE [LARGE SCALE GENOMIC DNA]</scope>
    <source>
        <strain evidence="1 2">DSM 15687</strain>
    </source>
</reference>
<name>A0A1L8WL76_9ENTE</name>
<dbReference type="PANTHER" id="PTHR36433:SF2">
    <property type="entry name" value="YXEA FAMILY PROTEIN"/>
    <property type="match status" value="1"/>
</dbReference>
<dbReference type="OrthoDB" id="2243114at2"/>
<proteinExistence type="predicted"/>
<dbReference type="RefSeq" id="WP_071855308.1">
    <property type="nucleotide sequence ID" value="NZ_JBCLRY010000001.1"/>
</dbReference>
<evidence type="ECO:0000313" key="1">
    <source>
        <dbReference type="EMBL" id="OJG81777.1"/>
    </source>
</evidence>
<comment type="caution">
    <text evidence="1">The sequence shown here is derived from an EMBL/GenBank/DDBJ whole genome shotgun (WGS) entry which is preliminary data.</text>
</comment>
<accession>A0A1L8WL76</accession>
<dbReference type="Proteomes" id="UP000182152">
    <property type="component" value="Unassembled WGS sequence"/>
</dbReference>
<evidence type="ECO:0008006" key="3">
    <source>
        <dbReference type="Google" id="ProtNLM"/>
    </source>
</evidence>
<dbReference type="PANTHER" id="PTHR36433">
    <property type="entry name" value="HYPOTHETICAL CYTOSOLIC PROTEIN"/>
    <property type="match status" value="1"/>
</dbReference>
<keyword evidence="2" id="KW-1185">Reference proteome</keyword>
<dbReference type="NCBIfam" id="TIGR01655">
    <property type="entry name" value="yxeA_fam"/>
    <property type="match status" value="1"/>
</dbReference>
<dbReference type="Pfam" id="PF06486">
    <property type="entry name" value="DUF1093"/>
    <property type="match status" value="1"/>
</dbReference>
<protein>
    <recommendedName>
        <fullName evidence="3">YxeA family protein</fullName>
    </recommendedName>
</protein>
<dbReference type="SUPFAM" id="SSF159121">
    <property type="entry name" value="BC4932-like"/>
    <property type="match status" value="1"/>
</dbReference>
<gene>
    <name evidence="1" type="ORF">RV14_GL002320</name>
</gene>
<dbReference type="InterPro" id="IPR036166">
    <property type="entry name" value="YxeA-like_sf"/>
</dbReference>
<dbReference type="STRING" id="150033.RV14_GL002320"/>
<evidence type="ECO:0000313" key="2">
    <source>
        <dbReference type="Proteomes" id="UP000182152"/>
    </source>
</evidence>
<dbReference type="EMBL" id="JXLB01000009">
    <property type="protein sequence ID" value="OJG81777.1"/>
    <property type="molecule type" value="Genomic_DNA"/>
</dbReference>
<dbReference type="InterPro" id="IPR006542">
    <property type="entry name" value="DUF1093"/>
</dbReference>
<organism evidence="1 2">
    <name type="scientific">Enterococcus ratti</name>
    <dbReference type="NCBI Taxonomy" id="150033"/>
    <lineage>
        <taxon>Bacteria</taxon>
        <taxon>Bacillati</taxon>
        <taxon>Bacillota</taxon>
        <taxon>Bacilli</taxon>
        <taxon>Lactobacillales</taxon>
        <taxon>Enterococcaceae</taxon>
        <taxon>Enterococcus</taxon>
    </lineage>
</organism>
<sequence>MKKLITLLVILVVFISGSFAAYHYFYGGTIYYTKIITLGDKTTEKNYDTRDVKRYTYVQSAYTKKGKYKRVILKETRIKPLKLNAYLKLKVNPRKGVISWIEISKSEVPKKAINQLDKEKSRIK</sequence>